<reference evidence="9" key="2">
    <citation type="submission" date="2021-01" db="EMBL/GenBank/DDBJ databases">
        <authorList>
            <person name="Corre E."/>
            <person name="Pelletier E."/>
            <person name="Niang G."/>
            <person name="Scheremetjew M."/>
            <person name="Finn R."/>
            <person name="Kale V."/>
            <person name="Holt S."/>
            <person name="Cochrane G."/>
            <person name="Meng A."/>
            <person name="Brown T."/>
            <person name="Cohen L."/>
        </authorList>
    </citation>
    <scope>NUCLEOTIDE SEQUENCE</scope>
    <source>
        <strain evidence="9">CCMP1205</strain>
    </source>
</reference>
<dbReference type="OrthoDB" id="44015at2759"/>
<evidence type="ECO:0000256" key="7">
    <source>
        <dbReference type="SAM" id="MobiDB-lite"/>
    </source>
</evidence>
<dbReference type="GO" id="GO:0048268">
    <property type="term" value="P:clathrin coat assembly"/>
    <property type="evidence" value="ECO:0007669"/>
    <property type="project" value="InterPro"/>
</dbReference>
<dbReference type="STRING" id="1764295.A0A5B8MQD2"/>
<dbReference type="GO" id="GO:0005545">
    <property type="term" value="F:1-phosphatidylinositol binding"/>
    <property type="evidence" value="ECO:0007669"/>
    <property type="project" value="TreeGrafter"/>
</dbReference>
<dbReference type="Proteomes" id="UP000316726">
    <property type="component" value="Chromosome 8"/>
</dbReference>
<dbReference type="SMART" id="SM00273">
    <property type="entry name" value="ENTH"/>
    <property type="match status" value="1"/>
</dbReference>
<gene>
    <name evidence="11" type="ORF">A3770_08p52040</name>
    <name evidence="9" type="ORF">CPRI1469_LOCUS7908</name>
    <name evidence="10" type="ORF">CPRI1469_LOCUS7909</name>
</gene>
<name>A0A5B8MQD2_9CHLO</name>
<dbReference type="Pfam" id="PF07651">
    <property type="entry name" value="ANTH"/>
    <property type="match status" value="1"/>
</dbReference>
<dbReference type="AlphaFoldDB" id="A0A5B8MQD2"/>
<dbReference type="InterPro" id="IPR008942">
    <property type="entry name" value="ENTH_VHS"/>
</dbReference>
<evidence type="ECO:0000256" key="6">
    <source>
        <dbReference type="ARBA" id="ARBA00023329"/>
    </source>
</evidence>
<dbReference type="InterPro" id="IPR045192">
    <property type="entry name" value="AP180-like"/>
</dbReference>
<keyword evidence="4" id="KW-0472">Membrane</keyword>
<dbReference type="InterPro" id="IPR048050">
    <property type="entry name" value="ANTH_N_plant"/>
</dbReference>
<keyword evidence="12" id="KW-1185">Reference proteome</keyword>
<dbReference type="PROSITE" id="PS50942">
    <property type="entry name" value="ENTH"/>
    <property type="match status" value="1"/>
</dbReference>
<comment type="subcellular location">
    <subcellularLocation>
        <location evidence="1">Cytoplasmic vesicle</location>
        <location evidence="1">Clathrin-coated vesicle</location>
    </subcellularLocation>
    <subcellularLocation>
        <location evidence="2">Membrane</location>
        <location evidence="2">Clathrin-coated pit</location>
    </subcellularLocation>
</comment>
<dbReference type="GO" id="GO:0006900">
    <property type="term" value="P:vesicle budding from membrane"/>
    <property type="evidence" value="ECO:0007669"/>
    <property type="project" value="TreeGrafter"/>
</dbReference>
<reference evidence="11 12" key="1">
    <citation type="submission" date="2018-07" db="EMBL/GenBank/DDBJ databases">
        <title>The complete nuclear genome of the prasinophyte Chloropicon primus (CCMP1205).</title>
        <authorList>
            <person name="Pombert J.-F."/>
            <person name="Otis C."/>
            <person name="Turmel M."/>
            <person name="Lemieux C."/>
        </authorList>
    </citation>
    <scope>NUCLEOTIDE SEQUENCE [LARGE SCALE GENOMIC DNA]</scope>
    <source>
        <strain evidence="11 12">CCMP1205</strain>
    </source>
</reference>
<evidence type="ECO:0000313" key="11">
    <source>
        <dbReference type="EMBL" id="QDZ22686.1"/>
    </source>
</evidence>
<proteinExistence type="predicted"/>
<dbReference type="PANTHER" id="PTHR22951:SF5">
    <property type="entry name" value="PHOSPHATIDYLINOSITOL-BINDING CLATHRIN ASSEMBLY PROTEIN LAP"/>
    <property type="match status" value="1"/>
</dbReference>
<accession>A0A5B8MQD2</accession>
<organism evidence="11 12">
    <name type="scientific">Chloropicon primus</name>
    <dbReference type="NCBI Taxonomy" id="1764295"/>
    <lineage>
        <taxon>Eukaryota</taxon>
        <taxon>Viridiplantae</taxon>
        <taxon>Chlorophyta</taxon>
        <taxon>Chloropicophyceae</taxon>
        <taxon>Chloropicales</taxon>
        <taxon>Chloropicaceae</taxon>
        <taxon>Chloropicon</taxon>
    </lineage>
</organism>
<dbReference type="InterPro" id="IPR011417">
    <property type="entry name" value="ANTH_dom"/>
</dbReference>
<dbReference type="PANTHER" id="PTHR22951">
    <property type="entry name" value="CLATHRIN ASSEMBLY PROTEIN"/>
    <property type="match status" value="1"/>
</dbReference>
<evidence type="ECO:0000313" key="12">
    <source>
        <dbReference type="Proteomes" id="UP000316726"/>
    </source>
</evidence>
<dbReference type="GO" id="GO:0032050">
    <property type="term" value="F:clathrin heavy chain binding"/>
    <property type="evidence" value="ECO:0007669"/>
    <property type="project" value="TreeGrafter"/>
</dbReference>
<keyword evidence="5" id="KW-0168">Coated pit</keyword>
<dbReference type="GO" id="GO:0072583">
    <property type="term" value="P:clathrin-dependent endocytosis"/>
    <property type="evidence" value="ECO:0007669"/>
    <property type="project" value="InterPro"/>
</dbReference>
<evidence type="ECO:0000256" key="1">
    <source>
        <dbReference type="ARBA" id="ARBA00004132"/>
    </source>
</evidence>
<dbReference type="EMBL" id="HBHL01012099">
    <property type="protein sequence ID" value="CAD9719042.1"/>
    <property type="molecule type" value="Transcribed_RNA"/>
</dbReference>
<dbReference type="SUPFAM" id="SSF48464">
    <property type="entry name" value="ENTH/VHS domain"/>
    <property type="match status" value="1"/>
</dbReference>
<dbReference type="Gene3D" id="1.25.40.90">
    <property type="match status" value="1"/>
</dbReference>
<keyword evidence="6" id="KW-0968">Cytoplasmic vesicle</keyword>
<dbReference type="EMBL" id="CP031041">
    <property type="protein sequence ID" value="QDZ22686.1"/>
    <property type="molecule type" value="Genomic_DNA"/>
</dbReference>
<dbReference type="GO" id="GO:0000149">
    <property type="term" value="F:SNARE binding"/>
    <property type="evidence" value="ECO:0007669"/>
    <property type="project" value="TreeGrafter"/>
</dbReference>
<evidence type="ECO:0000259" key="8">
    <source>
        <dbReference type="PROSITE" id="PS50942"/>
    </source>
</evidence>
<feature type="region of interest" description="Disordered" evidence="7">
    <location>
        <begin position="1"/>
        <end position="21"/>
    </location>
</feature>
<sequence>MPRSIADRVHENLKRFSPGSSPVQRKVDVAFVKSTNHDDGPPKDKHVRKLLAVSEEEDRGLQVHLIRQVERNVLQGTDCVVVAKTLVLLHKLLREGGSAFKENFYKGFSHLFDHLCNFKDDASRMSWQLSTFIRAYSAFLHQRCILYSSYPYEQDESRPADLDTQGLLSELPCMQKAIDLGLQVGVSTDVVEAMSPGGLQGYAQHLVLGDVLTLCLFMMKAIPTLVETFFRNCSPAYLSEANDLCLIYKESRNLIERMSNLDESKLGHWGGLELTIPPLSLAESMQEAIAKVKKSPEQVVANLSGLTDISSTSSPRSQGASELLLQ</sequence>
<evidence type="ECO:0000256" key="4">
    <source>
        <dbReference type="ARBA" id="ARBA00023136"/>
    </source>
</evidence>
<dbReference type="GO" id="GO:0005546">
    <property type="term" value="F:phosphatidylinositol-4,5-bisphosphate binding"/>
    <property type="evidence" value="ECO:0007669"/>
    <property type="project" value="TreeGrafter"/>
</dbReference>
<feature type="domain" description="ENTH" evidence="8">
    <location>
        <begin position="19"/>
        <end position="154"/>
    </location>
</feature>
<feature type="compositionally biased region" description="Basic and acidic residues" evidence="7">
    <location>
        <begin position="1"/>
        <end position="14"/>
    </location>
</feature>
<keyword evidence="3" id="KW-0254">Endocytosis</keyword>
<dbReference type="InterPro" id="IPR013809">
    <property type="entry name" value="ENTH"/>
</dbReference>
<dbReference type="GO" id="GO:0030136">
    <property type="term" value="C:clathrin-coated vesicle"/>
    <property type="evidence" value="ECO:0007669"/>
    <property type="project" value="UniProtKB-SubCell"/>
</dbReference>
<protein>
    <recommendedName>
        <fullName evidence="8">ENTH domain-containing protein</fullName>
    </recommendedName>
</protein>
<evidence type="ECO:0000313" key="9">
    <source>
        <dbReference type="EMBL" id="CAD9719042.1"/>
    </source>
</evidence>
<dbReference type="GO" id="GO:0005905">
    <property type="term" value="C:clathrin-coated pit"/>
    <property type="evidence" value="ECO:0007669"/>
    <property type="project" value="UniProtKB-SubCell"/>
</dbReference>
<evidence type="ECO:0000256" key="2">
    <source>
        <dbReference type="ARBA" id="ARBA00004600"/>
    </source>
</evidence>
<dbReference type="SUPFAM" id="SSF89009">
    <property type="entry name" value="GAT-like domain"/>
    <property type="match status" value="1"/>
</dbReference>
<evidence type="ECO:0000313" key="10">
    <source>
        <dbReference type="EMBL" id="CAD9719043.1"/>
    </source>
</evidence>
<dbReference type="CDD" id="cd03564">
    <property type="entry name" value="ANTH_N"/>
    <property type="match status" value="1"/>
</dbReference>
<evidence type="ECO:0000256" key="5">
    <source>
        <dbReference type="ARBA" id="ARBA00023176"/>
    </source>
</evidence>
<evidence type="ECO:0000256" key="3">
    <source>
        <dbReference type="ARBA" id="ARBA00022583"/>
    </source>
</evidence>
<dbReference type="EMBL" id="HBHL01012100">
    <property type="protein sequence ID" value="CAD9719043.1"/>
    <property type="molecule type" value="Transcribed_RNA"/>
</dbReference>